<organism evidence="3 4">
    <name type="scientific">Streptomonospora nanhaiensis</name>
    <dbReference type="NCBI Taxonomy" id="1323731"/>
    <lineage>
        <taxon>Bacteria</taxon>
        <taxon>Bacillati</taxon>
        <taxon>Actinomycetota</taxon>
        <taxon>Actinomycetes</taxon>
        <taxon>Streptosporangiales</taxon>
        <taxon>Nocardiopsidaceae</taxon>
        <taxon>Streptomonospora</taxon>
    </lineage>
</organism>
<evidence type="ECO:0000313" key="4">
    <source>
        <dbReference type="Proteomes" id="UP000575985"/>
    </source>
</evidence>
<dbReference type="EMBL" id="JACCFO010000001">
    <property type="protein sequence ID" value="NYI95148.1"/>
    <property type="molecule type" value="Genomic_DNA"/>
</dbReference>
<dbReference type="Proteomes" id="UP000575985">
    <property type="component" value="Unassembled WGS sequence"/>
</dbReference>
<feature type="region of interest" description="Disordered" evidence="1">
    <location>
        <begin position="58"/>
        <end position="97"/>
    </location>
</feature>
<protein>
    <submittedName>
        <fullName evidence="3">Uncharacterized protein</fullName>
    </submittedName>
</protein>
<sequence length="210" mass="22249">MRDRVRPVRLPLLLGAVALTAAGCGHVPTETVDIVSFTGAGGTACTVLVAVSPASPDTYTNAGDETDASIDCEAPPRGREPVRQDRRPLPEPEPERDWEWEELITTTDAHGRACTLVASTLGSGVVDETRIDCDYPPEGVEPGEQTRRQPPDPDPESDDDRASVVAFTDAHGRACTTMTSRGAARAEVDIDCAYTAGEPPGDAEEAAVPR</sequence>
<dbReference type="RefSeq" id="WP_179766725.1">
    <property type="nucleotide sequence ID" value="NZ_JACCFO010000001.1"/>
</dbReference>
<gene>
    <name evidence="3" type="ORF">HNR12_001425</name>
</gene>
<evidence type="ECO:0000313" key="3">
    <source>
        <dbReference type="EMBL" id="NYI95148.1"/>
    </source>
</evidence>
<feature type="signal peptide" evidence="2">
    <location>
        <begin position="1"/>
        <end position="21"/>
    </location>
</feature>
<feature type="chain" id="PRO_5032567436" evidence="2">
    <location>
        <begin position="22"/>
        <end position="210"/>
    </location>
</feature>
<evidence type="ECO:0000256" key="1">
    <source>
        <dbReference type="SAM" id="MobiDB-lite"/>
    </source>
</evidence>
<dbReference type="AlphaFoldDB" id="A0A853BI33"/>
<keyword evidence="2" id="KW-0732">Signal</keyword>
<evidence type="ECO:0000256" key="2">
    <source>
        <dbReference type="SAM" id="SignalP"/>
    </source>
</evidence>
<accession>A0A853BI33</accession>
<name>A0A853BI33_9ACTN</name>
<proteinExistence type="predicted"/>
<keyword evidence="4" id="KW-1185">Reference proteome</keyword>
<dbReference type="PROSITE" id="PS51257">
    <property type="entry name" value="PROKAR_LIPOPROTEIN"/>
    <property type="match status" value="1"/>
</dbReference>
<feature type="region of interest" description="Disordered" evidence="1">
    <location>
        <begin position="128"/>
        <end position="163"/>
    </location>
</feature>
<reference evidence="3 4" key="1">
    <citation type="submission" date="2020-07" db="EMBL/GenBank/DDBJ databases">
        <title>Sequencing the genomes of 1000 actinobacteria strains.</title>
        <authorList>
            <person name="Klenk H.-P."/>
        </authorList>
    </citation>
    <scope>NUCLEOTIDE SEQUENCE [LARGE SCALE GENOMIC DNA]</scope>
    <source>
        <strain evidence="3 4">DSM 45927</strain>
    </source>
</reference>
<feature type="compositionally biased region" description="Basic and acidic residues" evidence="1">
    <location>
        <begin position="74"/>
        <end position="97"/>
    </location>
</feature>
<comment type="caution">
    <text evidence="3">The sequence shown here is derived from an EMBL/GenBank/DDBJ whole genome shotgun (WGS) entry which is preliminary data.</text>
</comment>